<organism evidence="1">
    <name type="scientific">Hordeum vulgare subsp. vulgare</name>
    <name type="common">Domesticated barley</name>
    <dbReference type="NCBI Taxonomy" id="112509"/>
    <lineage>
        <taxon>Eukaryota</taxon>
        <taxon>Viridiplantae</taxon>
        <taxon>Streptophyta</taxon>
        <taxon>Embryophyta</taxon>
        <taxon>Tracheophyta</taxon>
        <taxon>Spermatophyta</taxon>
        <taxon>Magnoliopsida</taxon>
        <taxon>Liliopsida</taxon>
        <taxon>Poales</taxon>
        <taxon>Poaceae</taxon>
        <taxon>BOP clade</taxon>
        <taxon>Pooideae</taxon>
        <taxon>Triticodae</taxon>
        <taxon>Triticeae</taxon>
        <taxon>Hordeinae</taxon>
        <taxon>Hordeum</taxon>
    </lineage>
</organism>
<protein>
    <submittedName>
        <fullName evidence="1">Predicted protein</fullName>
    </submittedName>
</protein>
<dbReference type="EMBL" id="AK377133">
    <property type="protein sequence ID" value="BAK08327.1"/>
    <property type="molecule type" value="mRNA"/>
</dbReference>
<name>F2ELV5_HORVV</name>
<proteinExistence type="evidence at transcript level"/>
<reference evidence="1" key="1">
    <citation type="journal article" date="2011" name="Plant Physiol.">
        <title>Comprehensive sequence analysis of 24,783 barley full-length cDNAs derived from 12 clone libraries.</title>
        <authorList>
            <person name="Matsumoto T."/>
            <person name="Tanaka T."/>
            <person name="Sakai H."/>
            <person name="Amano N."/>
            <person name="Kanamori H."/>
            <person name="Kurita K."/>
            <person name="Kikuta A."/>
            <person name="Kamiya K."/>
            <person name="Yamamoto M."/>
            <person name="Ikawa H."/>
            <person name="Fujii N."/>
            <person name="Hori K."/>
            <person name="Itoh T."/>
            <person name="Sato K."/>
        </authorList>
    </citation>
    <scope>NUCLEOTIDE SEQUENCE</scope>
    <source>
        <tissue evidence="1">Flower</tissue>
    </source>
</reference>
<evidence type="ECO:0000313" key="1">
    <source>
        <dbReference type="EMBL" id="BAK08327.1"/>
    </source>
</evidence>
<dbReference type="AlphaFoldDB" id="F2ELV5"/>
<accession>F2ELV5</accession>
<sequence>MRRASSPGCAPFPVRGFFFYAAVVVGRRSPRRKALPSFGSWHRGVRGAVRQGNADCGRLLGLERGATPSRDAAALRGAGPRSARRSGVWWMWSPRPEE</sequence>